<evidence type="ECO:0000313" key="2">
    <source>
        <dbReference type="Proteomes" id="UP001153719"/>
    </source>
</evidence>
<dbReference type="Proteomes" id="UP001153719">
    <property type="component" value="Chromosome"/>
</dbReference>
<gene>
    <name evidence="1" type="ORF">NO713_03112</name>
</gene>
<name>A0A9W4CSL0_9CYAN</name>
<proteinExistence type="predicted"/>
<reference evidence="1" key="1">
    <citation type="submission" date="2020-09" db="EMBL/GenBank/DDBJ databases">
        <authorList>
            <person name="Blom J."/>
        </authorList>
    </citation>
    <scope>NUCLEOTIDE SEQUENCE</scope>
    <source>
        <strain evidence="1">No.713</strain>
    </source>
</reference>
<organism evidence="1 2">
    <name type="scientific">Planktothrix pseudagardhii</name>
    <dbReference type="NCBI Taxonomy" id="132604"/>
    <lineage>
        <taxon>Bacteria</taxon>
        <taxon>Bacillati</taxon>
        <taxon>Cyanobacteriota</taxon>
        <taxon>Cyanophyceae</taxon>
        <taxon>Oscillatoriophycideae</taxon>
        <taxon>Oscillatoriales</taxon>
        <taxon>Microcoleaceae</taxon>
        <taxon>Planktothrix</taxon>
    </lineage>
</organism>
<dbReference type="RefSeq" id="WP_254174114.1">
    <property type="nucleotide sequence ID" value="NZ_LR882967.1"/>
</dbReference>
<dbReference type="AlphaFoldDB" id="A0A9W4CSL0"/>
<evidence type="ECO:0000313" key="1">
    <source>
        <dbReference type="EMBL" id="CAD5959620.1"/>
    </source>
</evidence>
<accession>A0A9W4CSL0</accession>
<dbReference type="EMBL" id="LR882967">
    <property type="protein sequence ID" value="CAD5959620.1"/>
    <property type="molecule type" value="Genomic_DNA"/>
</dbReference>
<sequence>MMFSQSPEQLNPLSISNSVDRTEMILRAVRWAQKYYAKAAAHSHRSSTHLFLDDQEVDVTEFDEDRSRIVAEIMKNLSLLGTLAWNKVGAILGIDWNRYPVNKLELKQAATLIQDVSKLYHQALEVFAQYEYPFRLSVSLGRETIKLRRKYSQAEPLMLVLLQLQFHYMGRMLLEWMSMKERTVFFLYFKTLEDYLYSPLGEVNDLAAQHQPDSPALIAVQQLLSIFTTVAHHTYHKVYDLNLGYRSISGDLKNHLLQYSATRDIELFQIYLCWCVLQNSLYPIQQELFPMCVILYPRLHISWKLIQDMLSELSEELEKRLLPQNFAVFCPYLQVLAEIFSDRVVQPI</sequence>
<keyword evidence="2" id="KW-1185">Reference proteome</keyword>
<dbReference type="KEGG" id="ppsu:NO713_03112"/>
<protein>
    <submittedName>
        <fullName evidence="1">Uncharacterized protein</fullName>
    </submittedName>
</protein>